<organism evidence="1 2">
    <name type="scientific">Halobacillus andaensis</name>
    <dbReference type="NCBI Taxonomy" id="1176239"/>
    <lineage>
        <taxon>Bacteria</taxon>
        <taxon>Bacillati</taxon>
        <taxon>Bacillota</taxon>
        <taxon>Bacilli</taxon>
        <taxon>Bacillales</taxon>
        <taxon>Bacillaceae</taxon>
        <taxon>Halobacillus</taxon>
    </lineage>
</organism>
<dbReference type="AlphaFoldDB" id="A0A917EX33"/>
<dbReference type="EMBL" id="BMEL01000002">
    <property type="protein sequence ID" value="GGF17846.1"/>
    <property type="molecule type" value="Genomic_DNA"/>
</dbReference>
<dbReference type="InterPro" id="IPR023393">
    <property type="entry name" value="START-like_dom_sf"/>
</dbReference>
<comment type="caution">
    <text evidence="1">The sequence shown here is derived from an EMBL/GenBank/DDBJ whole genome shotgun (WGS) entry which is preliminary data.</text>
</comment>
<name>A0A917EX33_HALAA</name>
<gene>
    <name evidence="1" type="ORF">GCM10010954_15760</name>
</gene>
<reference evidence="1" key="1">
    <citation type="journal article" date="2014" name="Int. J. Syst. Evol. Microbiol.">
        <title>Complete genome sequence of Corynebacterium casei LMG S-19264T (=DSM 44701T), isolated from a smear-ripened cheese.</title>
        <authorList>
            <consortium name="US DOE Joint Genome Institute (JGI-PGF)"/>
            <person name="Walter F."/>
            <person name="Albersmeier A."/>
            <person name="Kalinowski J."/>
            <person name="Ruckert C."/>
        </authorList>
    </citation>
    <scope>NUCLEOTIDE SEQUENCE</scope>
    <source>
        <strain evidence="1">CGMCC 1.12153</strain>
    </source>
</reference>
<protein>
    <submittedName>
        <fullName evidence="1">Polyketide cyclase</fullName>
    </submittedName>
</protein>
<dbReference type="SUPFAM" id="SSF55961">
    <property type="entry name" value="Bet v1-like"/>
    <property type="match status" value="1"/>
</dbReference>
<dbReference type="Proteomes" id="UP000660110">
    <property type="component" value="Unassembled WGS sequence"/>
</dbReference>
<sequence length="130" mass="14776">MFEAKTVSVTINRPMEEVYRFVHEPMNLPAWAKSFCLSVAKKDDEWVVETEDGPATIRFVDDNSYGVLDHYVAMGEGAEILNPMRVIHNGPGCEVLFTLFRLPEVPEDHFMLDAAMVANDLQMLKETLEL</sequence>
<dbReference type="Gene3D" id="3.30.530.20">
    <property type="match status" value="1"/>
</dbReference>
<keyword evidence="2" id="KW-1185">Reference proteome</keyword>
<evidence type="ECO:0000313" key="2">
    <source>
        <dbReference type="Proteomes" id="UP000660110"/>
    </source>
</evidence>
<evidence type="ECO:0000313" key="1">
    <source>
        <dbReference type="EMBL" id="GGF17846.1"/>
    </source>
</evidence>
<dbReference type="RefSeq" id="WP_188376954.1">
    <property type="nucleotide sequence ID" value="NZ_BMEL01000002.1"/>
</dbReference>
<proteinExistence type="predicted"/>
<reference evidence="1" key="2">
    <citation type="submission" date="2020-09" db="EMBL/GenBank/DDBJ databases">
        <authorList>
            <person name="Sun Q."/>
            <person name="Zhou Y."/>
        </authorList>
    </citation>
    <scope>NUCLEOTIDE SEQUENCE</scope>
    <source>
        <strain evidence="1">CGMCC 1.12153</strain>
    </source>
</reference>
<accession>A0A917EX33</accession>